<proteinExistence type="predicted"/>
<comment type="caution">
    <text evidence="1">The sequence shown here is derived from an EMBL/GenBank/DDBJ whole genome shotgun (WGS) entry which is preliminary data.</text>
</comment>
<dbReference type="RefSeq" id="WP_066233846.1">
    <property type="nucleotide sequence ID" value="NZ_JBHLVN010000078.1"/>
</dbReference>
<keyword evidence="2" id="KW-1185">Reference proteome</keyword>
<evidence type="ECO:0000313" key="2">
    <source>
        <dbReference type="Proteomes" id="UP001589785"/>
    </source>
</evidence>
<reference evidence="1 2" key="1">
    <citation type="submission" date="2024-09" db="EMBL/GenBank/DDBJ databases">
        <authorList>
            <person name="Sun Q."/>
            <person name="Mori K."/>
        </authorList>
    </citation>
    <scope>NUCLEOTIDE SEQUENCE [LARGE SCALE GENOMIC DNA]</scope>
    <source>
        <strain evidence="1 2">CCM 7224</strain>
    </source>
</reference>
<organism evidence="1 2">
    <name type="scientific">Geobacillus jurassicus</name>
    <dbReference type="NCBI Taxonomy" id="235932"/>
    <lineage>
        <taxon>Bacteria</taxon>
        <taxon>Bacillati</taxon>
        <taxon>Bacillota</taxon>
        <taxon>Bacilli</taxon>
        <taxon>Bacillales</taxon>
        <taxon>Anoxybacillaceae</taxon>
        <taxon>Geobacillus</taxon>
    </lineage>
</organism>
<protein>
    <submittedName>
        <fullName evidence="1">Uncharacterized protein</fullName>
    </submittedName>
</protein>
<dbReference type="EMBL" id="JBHLVN010000078">
    <property type="protein sequence ID" value="MFC0298457.1"/>
    <property type="molecule type" value="Genomic_DNA"/>
</dbReference>
<sequence>MTNEHLANNDINALQPLLDVVTDEYGNYYEVVAVTHKGGKLTKVTLSNIYFETAFSRSFIEEDIVEKYKYKHIGAFLQDLVNDHIQDLKSKKRTIFSIKDLLENGTEVEFLDQTAPHPRSRSK</sequence>
<gene>
    <name evidence="1" type="ORF">ACFFHQ_13700</name>
</gene>
<name>A0ABV6GXU8_9BACL</name>
<dbReference type="Proteomes" id="UP001589785">
    <property type="component" value="Unassembled WGS sequence"/>
</dbReference>
<accession>A0ABV6GXU8</accession>
<evidence type="ECO:0000313" key="1">
    <source>
        <dbReference type="EMBL" id="MFC0298457.1"/>
    </source>
</evidence>